<proteinExistence type="predicted"/>
<keyword evidence="4" id="KW-1185">Reference proteome</keyword>
<feature type="chain" id="PRO_5013133223" description="DUF1573 domain-containing protein" evidence="2">
    <location>
        <begin position="21"/>
        <end position="180"/>
    </location>
</feature>
<dbReference type="STRING" id="1121955.SAMN02745146_1943"/>
<dbReference type="EMBL" id="FQYN01000003">
    <property type="protein sequence ID" value="SHI92915.1"/>
    <property type="molecule type" value="Genomic_DNA"/>
</dbReference>
<feature type="region of interest" description="Disordered" evidence="1">
    <location>
        <begin position="141"/>
        <end position="180"/>
    </location>
</feature>
<dbReference type="Gene3D" id="2.60.40.10">
    <property type="entry name" value="Immunoglobulins"/>
    <property type="match status" value="1"/>
</dbReference>
<dbReference type="AlphaFoldDB" id="A0A1M6F5D2"/>
<dbReference type="PANTHER" id="PTHR37833">
    <property type="entry name" value="LIPOPROTEIN-RELATED"/>
    <property type="match status" value="1"/>
</dbReference>
<reference evidence="3 4" key="1">
    <citation type="submission" date="2016-11" db="EMBL/GenBank/DDBJ databases">
        <authorList>
            <person name="Jaros S."/>
            <person name="Januszkiewicz K."/>
            <person name="Wedrychowicz H."/>
        </authorList>
    </citation>
    <scope>NUCLEOTIDE SEQUENCE [LARGE SCALE GENOMIC DNA]</scope>
    <source>
        <strain evidence="3 4">DSM 21074</strain>
    </source>
</reference>
<keyword evidence="2" id="KW-0732">Signal</keyword>
<evidence type="ECO:0000313" key="4">
    <source>
        <dbReference type="Proteomes" id="UP000184418"/>
    </source>
</evidence>
<dbReference type="Proteomes" id="UP000184418">
    <property type="component" value="Unassembled WGS sequence"/>
</dbReference>
<dbReference type="Pfam" id="PF07610">
    <property type="entry name" value="DUF1573"/>
    <property type="match status" value="1"/>
</dbReference>
<evidence type="ECO:0000256" key="1">
    <source>
        <dbReference type="SAM" id="MobiDB-lite"/>
    </source>
</evidence>
<dbReference type="InterPro" id="IPR011467">
    <property type="entry name" value="DUF1573"/>
</dbReference>
<feature type="compositionally biased region" description="Low complexity" evidence="1">
    <location>
        <begin position="141"/>
        <end position="150"/>
    </location>
</feature>
<evidence type="ECO:0008006" key="5">
    <source>
        <dbReference type="Google" id="ProtNLM"/>
    </source>
</evidence>
<dbReference type="PANTHER" id="PTHR37833:SF1">
    <property type="entry name" value="SIGNAL PEPTIDE PROTEIN"/>
    <property type="match status" value="1"/>
</dbReference>
<organism evidence="3 4">
    <name type="scientific">Hymenobacter daecheongensis DSM 21074</name>
    <dbReference type="NCBI Taxonomy" id="1121955"/>
    <lineage>
        <taxon>Bacteria</taxon>
        <taxon>Pseudomonadati</taxon>
        <taxon>Bacteroidota</taxon>
        <taxon>Cytophagia</taxon>
        <taxon>Cytophagales</taxon>
        <taxon>Hymenobacteraceae</taxon>
        <taxon>Hymenobacter</taxon>
    </lineage>
</organism>
<gene>
    <name evidence="3" type="ORF">SAMN02745146_1943</name>
</gene>
<dbReference type="RefSeq" id="WP_073108280.1">
    <property type="nucleotide sequence ID" value="NZ_FQYN01000003.1"/>
</dbReference>
<dbReference type="InterPro" id="IPR013783">
    <property type="entry name" value="Ig-like_fold"/>
</dbReference>
<evidence type="ECO:0000313" key="3">
    <source>
        <dbReference type="EMBL" id="SHI92915.1"/>
    </source>
</evidence>
<evidence type="ECO:0000256" key="2">
    <source>
        <dbReference type="SAM" id="SignalP"/>
    </source>
</evidence>
<sequence length="180" mass="18937">MKKALVLALSLTLAGFAAQAQSAAVKPANAQEKVVGPQIQFEEMKYDFGSIKQGDVVDHTFKFKNVGTQPLVISNIGVSCGCTTPEWTKDPVMPGKTGTISAKFNSTGKMGMQNKVLTVESNSASGNAMVSLVGEVKDATAASTATPTMTVESKTETPMDANGKQKMKLGDSKMKAKKKS</sequence>
<protein>
    <recommendedName>
        <fullName evidence="5">DUF1573 domain-containing protein</fullName>
    </recommendedName>
</protein>
<feature type="signal peptide" evidence="2">
    <location>
        <begin position="1"/>
        <end position="20"/>
    </location>
</feature>
<name>A0A1M6F5D2_9BACT</name>
<dbReference type="OrthoDB" id="826619at2"/>
<accession>A0A1M6F5D2</accession>